<evidence type="ECO:0000313" key="3">
    <source>
        <dbReference type="EMBL" id="CAD8319686.1"/>
    </source>
</evidence>
<accession>A0A7R9WB97</accession>
<evidence type="ECO:0000259" key="2">
    <source>
        <dbReference type="Pfam" id="PF03457"/>
    </source>
</evidence>
<name>A0A7R9WB97_9STRA</name>
<reference evidence="3" key="1">
    <citation type="submission" date="2021-01" db="EMBL/GenBank/DDBJ databases">
        <authorList>
            <person name="Corre E."/>
            <person name="Pelletier E."/>
            <person name="Niang G."/>
            <person name="Scheremetjew M."/>
            <person name="Finn R."/>
            <person name="Kale V."/>
            <person name="Holt S."/>
            <person name="Cochrane G."/>
            <person name="Meng A."/>
            <person name="Brown T."/>
            <person name="Cohen L."/>
        </authorList>
    </citation>
    <scope>NUCLEOTIDE SEQUENCE</scope>
    <source>
        <strain evidence="3">CCMP147</strain>
    </source>
</reference>
<evidence type="ECO:0000256" key="1">
    <source>
        <dbReference type="SAM" id="MobiDB-lite"/>
    </source>
</evidence>
<protein>
    <recommendedName>
        <fullName evidence="2">Helicase-associated domain-containing protein</fullName>
    </recommendedName>
</protein>
<dbReference type="AlphaFoldDB" id="A0A7R9WB97"/>
<organism evidence="3">
    <name type="scientific">Pseudictyota dubia</name>
    <dbReference type="NCBI Taxonomy" id="2749911"/>
    <lineage>
        <taxon>Eukaryota</taxon>
        <taxon>Sar</taxon>
        <taxon>Stramenopiles</taxon>
        <taxon>Ochrophyta</taxon>
        <taxon>Bacillariophyta</taxon>
        <taxon>Mediophyceae</taxon>
        <taxon>Biddulphiophycidae</taxon>
        <taxon>Eupodiscales</taxon>
        <taxon>Odontellaceae</taxon>
        <taxon>Pseudictyota</taxon>
    </lineage>
</organism>
<proteinExistence type="predicted"/>
<dbReference type="InterPro" id="IPR005114">
    <property type="entry name" value="Helicase_assoc"/>
</dbReference>
<gene>
    <name evidence="3" type="ORF">TDUB1175_LOCUS18102</name>
</gene>
<dbReference type="PANTHER" id="PTHR33418:SF1">
    <property type="entry name" value="HELICASE-ASSOCIATED DOMAIN-CONTAINING PROTEIN"/>
    <property type="match status" value="1"/>
</dbReference>
<feature type="compositionally biased region" description="Basic and acidic residues" evidence="1">
    <location>
        <begin position="461"/>
        <end position="480"/>
    </location>
</feature>
<feature type="domain" description="Helicase-associated" evidence="2">
    <location>
        <begin position="379"/>
        <end position="437"/>
    </location>
</feature>
<dbReference type="Gene3D" id="6.10.140.530">
    <property type="match status" value="2"/>
</dbReference>
<feature type="region of interest" description="Disordered" evidence="1">
    <location>
        <begin position="75"/>
        <end position="124"/>
    </location>
</feature>
<dbReference type="Pfam" id="PF03457">
    <property type="entry name" value="HA"/>
    <property type="match status" value="2"/>
</dbReference>
<sequence>MPSSSVESNVCVRVDKASNPCVVEGCEKHSQGRRCQFMCMAHFNEANKQCWYAGCPKTAPALSGHCGMFRGHHTLANPGAPPKIRRSGLPSGSRSGKEPGSSGRRDHRAMPASNALTEPGRNDFEVKTEAKDGVAEWAAASRDSDDVDGKEMDTKKDVVVVIGEVDEGCLGKGHGGLASPAALRNQTMRAHQSHSSPGSVYPDGIRSLQQIGAVAKFDGEKMHAAAGSWPDGNSCRPPDGIGMMRFVPEHPWQSPTAAAGPPTTDPGVAMPQKTSPGVAVAIRRSRPKQKKHNMIVWEENFNILVKYKQEHGNTNVRRRPGCKLGSWVHNQRTRYREGTMTQCQQDRLREIGFKFKIYEGLGGNKIWEGPVPRKRRNKLRWEENFKFLLKYKSDHGTCNVPIRKGCKLGYWVQHQRTNYRKGTMTQHQQDRLRDIGFKFEIGQGLGRNRATEWRLDEEGYASGEDRRANQSCVKDEDNKSVDSLVGRPADRMSRDPTERRRVEKGGASGEGHRADQGSDKDEEKESVESLLRRAAARMGRDPEDVASHAARLKKEWIVEAEQLRKIGFDMLARYIPLALAQEAMELIKE</sequence>
<dbReference type="EMBL" id="HBED01036075">
    <property type="protein sequence ID" value="CAD8319686.1"/>
    <property type="molecule type" value="Transcribed_RNA"/>
</dbReference>
<feature type="domain" description="Helicase-associated" evidence="2">
    <location>
        <begin position="297"/>
        <end position="353"/>
    </location>
</feature>
<feature type="region of interest" description="Disordered" evidence="1">
    <location>
        <begin position="461"/>
        <end position="527"/>
    </location>
</feature>
<dbReference type="PANTHER" id="PTHR33418">
    <property type="entry name" value="HELICASE-ASSOCIATED"/>
    <property type="match status" value="1"/>
</dbReference>
<feature type="compositionally biased region" description="Basic and acidic residues" evidence="1">
    <location>
        <begin position="488"/>
        <end position="527"/>
    </location>
</feature>